<dbReference type="InterPro" id="IPR036388">
    <property type="entry name" value="WH-like_DNA-bd_sf"/>
</dbReference>
<comment type="caution">
    <text evidence="6">The sequence shown here is derived from an EMBL/GenBank/DDBJ whole genome shotgun (WGS) entry which is preliminary data.</text>
</comment>
<dbReference type="Pfam" id="PF03466">
    <property type="entry name" value="LysR_substrate"/>
    <property type="match status" value="1"/>
</dbReference>
<feature type="domain" description="HTH lysR-type" evidence="5">
    <location>
        <begin position="1"/>
        <end position="58"/>
    </location>
</feature>
<dbReference type="SUPFAM" id="SSF53850">
    <property type="entry name" value="Periplasmic binding protein-like II"/>
    <property type="match status" value="1"/>
</dbReference>
<dbReference type="InterPro" id="IPR036390">
    <property type="entry name" value="WH_DNA-bd_sf"/>
</dbReference>
<protein>
    <submittedName>
        <fullName evidence="6">HTH-type transcriptional regulator DmlR</fullName>
    </submittedName>
</protein>
<dbReference type="InterPro" id="IPR000847">
    <property type="entry name" value="LysR_HTH_N"/>
</dbReference>
<dbReference type="PANTHER" id="PTHR30537:SF68">
    <property type="entry name" value="TRANSCRIPTIONAL REGULATOR-RELATED"/>
    <property type="match status" value="1"/>
</dbReference>
<reference evidence="6 7" key="1">
    <citation type="submission" date="2018-03" db="EMBL/GenBank/DDBJ databases">
        <title>Draft Genome Sequences of the Obligatory Marine Myxobacteria Enhygromyxa salina SWB007.</title>
        <authorList>
            <person name="Poehlein A."/>
            <person name="Moghaddam J.A."/>
            <person name="Harms H."/>
            <person name="Alanjari M."/>
            <person name="Koenig G.M."/>
            <person name="Daniel R."/>
            <person name="Schaeberle T.F."/>
        </authorList>
    </citation>
    <scope>NUCLEOTIDE SEQUENCE [LARGE SCALE GENOMIC DNA]</scope>
    <source>
        <strain evidence="6 7">SWB007</strain>
    </source>
</reference>
<proteinExistence type="inferred from homology"/>
<dbReference type="GO" id="GO:0006351">
    <property type="term" value="P:DNA-templated transcription"/>
    <property type="evidence" value="ECO:0007669"/>
    <property type="project" value="TreeGrafter"/>
</dbReference>
<comment type="similarity">
    <text evidence="1">Belongs to the LysR transcriptional regulatory family.</text>
</comment>
<dbReference type="AlphaFoldDB" id="A0A2S9YPC9"/>
<keyword evidence="2" id="KW-0805">Transcription regulation</keyword>
<dbReference type="Pfam" id="PF00126">
    <property type="entry name" value="HTH_1"/>
    <property type="match status" value="1"/>
</dbReference>
<evidence type="ECO:0000256" key="2">
    <source>
        <dbReference type="ARBA" id="ARBA00023015"/>
    </source>
</evidence>
<dbReference type="OrthoDB" id="5416547at2"/>
<dbReference type="SUPFAM" id="SSF46785">
    <property type="entry name" value="Winged helix' DNA-binding domain"/>
    <property type="match status" value="1"/>
</dbReference>
<keyword evidence="3" id="KW-0238">DNA-binding</keyword>
<dbReference type="CDD" id="cd08422">
    <property type="entry name" value="PBP2_CrgA_like"/>
    <property type="match status" value="1"/>
</dbReference>
<dbReference type="Proteomes" id="UP000238823">
    <property type="component" value="Unassembled WGS sequence"/>
</dbReference>
<dbReference type="GO" id="GO:0003700">
    <property type="term" value="F:DNA-binding transcription factor activity"/>
    <property type="evidence" value="ECO:0007669"/>
    <property type="project" value="InterPro"/>
</dbReference>
<dbReference type="Gene3D" id="1.10.10.10">
    <property type="entry name" value="Winged helix-like DNA-binding domain superfamily/Winged helix DNA-binding domain"/>
    <property type="match status" value="1"/>
</dbReference>
<dbReference type="PROSITE" id="PS50931">
    <property type="entry name" value="HTH_LYSR"/>
    <property type="match status" value="1"/>
</dbReference>
<evidence type="ECO:0000313" key="6">
    <source>
        <dbReference type="EMBL" id="PRQ06947.1"/>
    </source>
</evidence>
<sequence>MNLNDLASFVHVVELGTISAAAKAEGVPKSTISRRIARLEDELGVELLRRSARSFALTDDGRMLHARSVAAVQELSDVATRLHECSEVPRGTLVITAPPDIAGSAGFATLLTEYRRSCPEVRVEVRLESRVIDLQREGVDVALRGHEGEIPGEAGLMSRSLGSARGGFYASPRYLAVHGTPSTPAELSEHALVLHEILVGRPLTLASAVGAQTVKLSSPAFVLNEFGLAQRLIEAGAGIGMLAAAWARPSLAAGLIGEVLPGWSIHLGRMSLVWPASRQLAPSVRRFVTLVTQRLALLTMIDEL</sequence>
<evidence type="ECO:0000256" key="4">
    <source>
        <dbReference type="ARBA" id="ARBA00023163"/>
    </source>
</evidence>
<gene>
    <name evidence="6" type="primary">dmlR_5</name>
    <name evidence="6" type="ORF">ENSA7_33710</name>
</gene>
<keyword evidence="4" id="KW-0804">Transcription</keyword>
<evidence type="ECO:0000259" key="5">
    <source>
        <dbReference type="PROSITE" id="PS50931"/>
    </source>
</evidence>
<evidence type="ECO:0000313" key="7">
    <source>
        <dbReference type="Proteomes" id="UP000238823"/>
    </source>
</evidence>
<dbReference type="RefSeq" id="WP_106090369.1">
    <property type="nucleotide sequence ID" value="NZ_PVNL01000063.1"/>
</dbReference>
<dbReference type="GO" id="GO:0043565">
    <property type="term" value="F:sequence-specific DNA binding"/>
    <property type="evidence" value="ECO:0007669"/>
    <property type="project" value="TreeGrafter"/>
</dbReference>
<dbReference type="FunFam" id="1.10.10.10:FF:000001">
    <property type="entry name" value="LysR family transcriptional regulator"/>
    <property type="match status" value="1"/>
</dbReference>
<dbReference type="InterPro" id="IPR058163">
    <property type="entry name" value="LysR-type_TF_proteobact-type"/>
</dbReference>
<accession>A0A2S9YPC9</accession>
<dbReference type="InterPro" id="IPR005119">
    <property type="entry name" value="LysR_subst-bd"/>
</dbReference>
<dbReference type="PANTHER" id="PTHR30537">
    <property type="entry name" value="HTH-TYPE TRANSCRIPTIONAL REGULATOR"/>
    <property type="match status" value="1"/>
</dbReference>
<evidence type="ECO:0000256" key="1">
    <source>
        <dbReference type="ARBA" id="ARBA00009437"/>
    </source>
</evidence>
<dbReference type="Gene3D" id="3.40.190.290">
    <property type="match status" value="1"/>
</dbReference>
<evidence type="ECO:0000256" key="3">
    <source>
        <dbReference type="ARBA" id="ARBA00023125"/>
    </source>
</evidence>
<organism evidence="6 7">
    <name type="scientific">Enhygromyxa salina</name>
    <dbReference type="NCBI Taxonomy" id="215803"/>
    <lineage>
        <taxon>Bacteria</taxon>
        <taxon>Pseudomonadati</taxon>
        <taxon>Myxococcota</taxon>
        <taxon>Polyangia</taxon>
        <taxon>Nannocystales</taxon>
        <taxon>Nannocystaceae</taxon>
        <taxon>Enhygromyxa</taxon>
    </lineage>
</organism>
<name>A0A2S9YPC9_9BACT</name>
<dbReference type="EMBL" id="PVNL01000063">
    <property type="protein sequence ID" value="PRQ06947.1"/>
    <property type="molecule type" value="Genomic_DNA"/>
</dbReference>